<evidence type="ECO:0000313" key="9">
    <source>
        <dbReference type="Proteomes" id="UP000275408"/>
    </source>
</evidence>
<feature type="region of interest" description="Disordered" evidence="7">
    <location>
        <begin position="199"/>
        <end position="220"/>
    </location>
</feature>
<comment type="subcellular location">
    <subcellularLocation>
        <location evidence="1">Cytoplasm</location>
    </subcellularLocation>
</comment>
<dbReference type="OMA" id="YEIRTYH"/>
<comment type="caution">
    <text evidence="8">The sequence shown here is derived from an EMBL/GenBank/DDBJ whole genome shotgun (WGS) entry which is preliminary data.</text>
</comment>
<dbReference type="InterPro" id="IPR011256">
    <property type="entry name" value="Reg_factor_effector_dom_sf"/>
</dbReference>
<dbReference type="GO" id="GO:0005737">
    <property type="term" value="C:cytoplasm"/>
    <property type="evidence" value="ECO:0007669"/>
    <property type="project" value="UniProtKB-SubCell"/>
</dbReference>
<dbReference type="Proteomes" id="UP000275408">
    <property type="component" value="Unassembled WGS sequence"/>
</dbReference>
<name>A0A3M6UDV0_POCDA</name>
<evidence type="ECO:0000256" key="3">
    <source>
        <dbReference type="ARBA" id="ARBA00011245"/>
    </source>
</evidence>
<comment type="similarity">
    <text evidence="2">Belongs to the HEBP family.</text>
</comment>
<gene>
    <name evidence="8" type="ORF">pdam_00008122</name>
</gene>
<comment type="subunit">
    <text evidence="3">Monomer.</text>
</comment>
<organism evidence="8 9">
    <name type="scientific">Pocillopora damicornis</name>
    <name type="common">Cauliflower coral</name>
    <name type="synonym">Millepora damicornis</name>
    <dbReference type="NCBI Taxonomy" id="46731"/>
    <lineage>
        <taxon>Eukaryota</taxon>
        <taxon>Metazoa</taxon>
        <taxon>Cnidaria</taxon>
        <taxon>Anthozoa</taxon>
        <taxon>Hexacorallia</taxon>
        <taxon>Scleractinia</taxon>
        <taxon>Astrocoeniina</taxon>
        <taxon>Pocilloporidae</taxon>
        <taxon>Pocillopora</taxon>
    </lineage>
</organism>
<dbReference type="OrthoDB" id="6424451at2759"/>
<evidence type="ECO:0000313" key="8">
    <source>
        <dbReference type="EMBL" id="RMX51684.1"/>
    </source>
</evidence>
<dbReference type="InterPro" id="IPR006917">
    <property type="entry name" value="SOUL_heme-bd"/>
</dbReference>
<sequence length="220" mass="25021">MLNWLKGGEKPKVDTSEFHIPESYRGSEGPRYKVLECKDGYEVRLYEDSHWVKTRFEDGNLENCSSTGFWRLFNYIRGENEGEKKMAMTVPVHSQVELDNEGKCKAFTMSFYTPAEFQATPPVPKDKAVFHEKVDGCVMYASSFGGFAKDKDWRENEKKLTEALERDGKGYVKNMYIAAGHDPPFRLFGRHNEVLLVADPQPSLAEKEPTKDGASGESTE</sequence>
<evidence type="ECO:0000256" key="6">
    <source>
        <dbReference type="ARBA" id="ARBA00040755"/>
    </source>
</evidence>
<dbReference type="Pfam" id="PF04832">
    <property type="entry name" value="SOUL"/>
    <property type="match status" value="1"/>
</dbReference>
<dbReference type="PANTHER" id="PTHR11220:SF1">
    <property type="entry name" value="HEME-BINDING PROTEIN 2"/>
    <property type="match status" value="1"/>
</dbReference>
<dbReference type="EMBL" id="RCHS01001724">
    <property type="protein sequence ID" value="RMX51684.1"/>
    <property type="molecule type" value="Genomic_DNA"/>
</dbReference>
<evidence type="ECO:0000256" key="2">
    <source>
        <dbReference type="ARBA" id="ARBA00009817"/>
    </source>
</evidence>
<protein>
    <recommendedName>
        <fullName evidence="6">Heme-binding protein 1</fullName>
    </recommendedName>
</protein>
<keyword evidence="9" id="KW-1185">Reference proteome</keyword>
<evidence type="ECO:0000256" key="4">
    <source>
        <dbReference type="ARBA" id="ARBA00022490"/>
    </source>
</evidence>
<dbReference type="SUPFAM" id="SSF55136">
    <property type="entry name" value="Probable bacterial effector-binding domain"/>
    <property type="match status" value="1"/>
</dbReference>
<dbReference type="PANTHER" id="PTHR11220">
    <property type="entry name" value="HEME-BINDING PROTEIN-RELATED"/>
    <property type="match status" value="1"/>
</dbReference>
<evidence type="ECO:0000256" key="7">
    <source>
        <dbReference type="SAM" id="MobiDB-lite"/>
    </source>
</evidence>
<evidence type="ECO:0000256" key="5">
    <source>
        <dbReference type="ARBA" id="ARBA00037673"/>
    </source>
</evidence>
<proteinExistence type="inferred from homology"/>
<comment type="function">
    <text evidence="5">May bind free porphyrinogens that may be present in the cell and thus facilitate removal of these potentially toxic compound. Binds with a high affinity to one molecule of heme or porphyrins. It binds metalloporphyrins, free porphyrins and N-methylprotoporphyrin with similar affinities.</text>
</comment>
<accession>A0A3M6UDV0</accession>
<reference evidence="8 9" key="1">
    <citation type="journal article" date="2018" name="Sci. Rep.">
        <title>Comparative analysis of the Pocillopora damicornis genome highlights role of immune system in coral evolution.</title>
        <authorList>
            <person name="Cunning R."/>
            <person name="Bay R.A."/>
            <person name="Gillette P."/>
            <person name="Baker A.C."/>
            <person name="Traylor-Knowles N."/>
        </authorList>
    </citation>
    <scope>NUCLEOTIDE SEQUENCE [LARGE SCALE GENOMIC DNA]</scope>
    <source>
        <strain evidence="8">RSMAS</strain>
        <tissue evidence="8">Whole animal</tissue>
    </source>
</reference>
<evidence type="ECO:0000256" key="1">
    <source>
        <dbReference type="ARBA" id="ARBA00004496"/>
    </source>
</evidence>
<dbReference type="AlphaFoldDB" id="A0A3M6UDV0"/>
<dbReference type="Gene3D" id="3.20.80.10">
    <property type="entry name" value="Regulatory factor, effector binding domain"/>
    <property type="match status" value="1"/>
</dbReference>
<keyword evidence="4" id="KW-0963">Cytoplasm</keyword>
<dbReference type="FunFam" id="3.20.80.10:FF:000003">
    <property type="entry name" value="Heme-binding protein 1"/>
    <property type="match status" value="1"/>
</dbReference>